<accession>A0A327VY85</accession>
<proteinExistence type="predicted"/>
<comment type="caution">
    <text evidence="3">The sequence shown here is derived from an EMBL/GenBank/DDBJ whole genome shotgun (WGS) entry which is preliminary data.</text>
</comment>
<dbReference type="PANTHER" id="PTHR13947:SF37">
    <property type="entry name" value="LD18367P"/>
    <property type="match status" value="1"/>
</dbReference>
<evidence type="ECO:0000256" key="1">
    <source>
        <dbReference type="ARBA" id="ARBA00022679"/>
    </source>
</evidence>
<dbReference type="InterPro" id="IPR050769">
    <property type="entry name" value="NAT_camello-type"/>
</dbReference>
<dbReference type="GO" id="GO:0008080">
    <property type="term" value="F:N-acetyltransferase activity"/>
    <property type="evidence" value="ECO:0007669"/>
    <property type="project" value="InterPro"/>
</dbReference>
<feature type="domain" description="N-acetyltransferase" evidence="2">
    <location>
        <begin position="8"/>
        <end position="143"/>
    </location>
</feature>
<dbReference type="Pfam" id="PF00583">
    <property type="entry name" value="Acetyltransf_1"/>
    <property type="match status" value="1"/>
</dbReference>
<dbReference type="Gene3D" id="3.40.630.30">
    <property type="match status" value="1"/>
</dbReference>
<dbReference type="SUPFAM" id="SSF55729">
    <property type="entry name" value="Acyl-CoA N-acyltransferases (Nat)"/>
    <property type="match status" value="1"/>
</dbReference>
<gene>
    <name evidence="3" type="ORF">CLV59_105422</name>
</gene>
<dbReference type="InterPro" id="IPR000182">
    <property type="entry name" value="GNAT_dom"/>
</dbReference>
<name>A0A327VY85_9BACT</name>
<dbReference type="EMBL" id="QLMA01000005">
    <property type="protein sequence ID" value="RAJ80313.1"/>
    <property type="molecule type" value="Genomic_DNA"/>
</dbReference>
<dbReference type="RefSeq" id="WP_211323922.1">
    <property type="nucleotide sequence ID" value="NZ_QLMA01000005.1"/>
</dbReference>
<dbReference type="Proteomes" id="UP000249819">
    <property type="component" value="Unassembled WGS sequence"/>
</dbReference>
<dbReference type="AlphaFoldDB" id="A0A327VY85"/>
<sequence>MKLNEPDIVIKRMEATADFPMELLLLADPSEEMIQSYIYRSRIYAALKEKETIGICVVSMEEENVWEIRNLAVASHFQGQGLGQQLLQHVIAEAKLNKVAKLMIGTANASVGQLYLYQKVGFEITAIRKNFFLDHYDMPIVENGIPCKHMIMLEMVLG</sequence>
<reference evidence="3 4" key="1">
    <citation type="submission" date="2018-06" db="EMBL/GenBank/DDBJ databases">
        <title>Genomic Encyclopedia of Archaeal and Bacterial Type Strains, Phase II (KMG-II): from individual species to whole genera.</title>
        <authorList>
            <person name="Goeker M."/>
        </authorList>
    </citation>
    <scope>NUCLEOTIDE SEQUENCE [LARGE SCALE GENOMIC DNA]</scope>
    <source>
        <strain evidence="3 4">DSM 29821</strain>
    </source>
</reference>
<dbReference type="PANTHER" id="PTHR13947">
    <property type="entry name" value="GNAT FAMILY N-ACETYLTRANSFERASE"/>
    <property type="match status" value="1"/>
</dbReference>
<evidence type="ECO:0000313" key="3">
    <source>
        <dbReference type="EMBL" id="RAJ80313.1"/>
    </source>
</evidence>
<organism evidence="3 4">
    <name type="scientific">Chitinophaga dinghuensis</name>
    <dbReference type="NCBI Taxonomy" id="1539050"/>
    <lineage>
        <taxon>Bacteria</taxon>
        <taxon>Pseudomonadati</taxon>
        <taxon>Bacteroidota</taxon>
        <taxon>Chitinophagia</taxon>
        <taxon>Chitinophagales</taxon>
        <taxon>Chitinophagaceae</taxon>
        <taxon>Chitinophaga</taxon>
    </lineage>
</organism>
<keyword evidence="1 3" id="KW-0808">Transferase</keyword>
<evidence type="ECO:0000313" key="4">
    <source>
        <dbReference type="Proteomes" id="UP000249819"/>
    </source>
</evidence>
<protein>
    <submittedName>
        <fullName evidence="3">Aminoglycoside 6'-N-acetyltransferase I</fullName>
    </submittedName>
</protein>
<dbReference type="InterPro" id="IPR016181">
    <property type="entry name" value="Acyl_CoA_acyltransferase"/>
</dbReference>
<keyword evidence="4" id="KW-1185">Reference proteome</keyword>
<dbReference type="PROSITE" id="PS51186">
    <property type="entry name" value="GNAT"/>
    <property type="match status" value="1"/>
</dbReference>
<evidence type="ECO:0000259" key="2">
    <source>
        <dbReference type="PROSITE" id="PS51186"/>
    </source>
</evidence>